<dbReference type="HOGENOM" id="CLU_2462199_0_0_11"/>
<dbReference type="eggNOG" id="ENOG5031HV1">
    <property type="taxonomic scope" value="Bacteria"/>
</dbReference>
<sequence>MFHRSLPGCQKTRPGTGRRASRASRDAPARCNGTRSSCHRAPRPAGDVSRRARPRVSAWGAPGLVDEVRGGPGGAGTQTWAHSGTMGL</sequence>
<reference evidence="2" key="1">
    <citation type="submission" date="2007-04" db="EMBL/GenBank/DDBJ databases">
        <authorList>
            <person name="Fulton L."/>
            <person name="Clifton S."/>
            <person name="Fulton B."/>
            <person name="Xu J."/>
            <person name="Minx P."/>
            <person name="Pepin K.H."/>
            <person name="Johnson M."/>
            <person name="Thiruvilangam P."/>
            <person name="Bhonagiri V."/>
            <person name="Nash W.E."/>
            <person name="Mardis E.R."/>
            <person name="Wilson R.K."/>
        </authorList>
    </citation>
    <scope>NUCLEOTIDE SEQUENCE [LARGE SCALE GENOMIC DNA]</scope>
    <source>
        <strain evidence="2">ATCC 17982</strain>
    </source>
</reference>
<organism evidence="2 3">
    <name type="scientific">Schaalia dentiphila ATCC 17982</name>
    <dbReference type="NCBI Taxonomy" id="411466"/>
    <lineage>
        <taxon>Bacteria</taxon>
        <taxon>Bacillati</taxon>
        <taxon>Actinomycetota</taxon>
        <taxon>Actinomycetes</taxon>
        <taxon>Actinomycetales</taxon>
        <taxon>Actinomycetaceae</taxon>
        <taxon>Schaalia</taxon>
        <taxon>Schaalia dentiphila</taxon>
    </lineage>
</organism>
<proteinExistence type="predicted"/>
<evidence type="ECO:0000313" key="2">
    <source>
        <dbReference type="EMBL" id="EDN81417.1"/>
    </source>
</evidence>
<gene>
    <name evidence="2" type="ORF">ACTODO_01894</name>
</gene>
<dbReference type="AlphaFoldDB" id="A7BDZ4"/>
<dbReference type="EMBL" id="AAYI02000004">
    <property type="protein sequence ID" value="EDN81417.1"/>
    <property type="molecule type" value="Genomic_DNA"/>
</dbReference>
<protein>
    <submittedName>
        <fullName evidence="2">Uncharacterized protein</fullName>
    </submittedName>
</protein>
<evidence type="ECO:0000256" key="1">
    <source>
        <dbReference type="SAM" id="MobiDB-lite"/>
    </source>
</evidence>
<feature type="region of interest" description="Disordered" evidence="1">
    <location>
        <begin position="1"/>
        <end position="88"/>
    </location>
</feature>
<dbReference type="Proteomes" id="UP000003553">
    <property type="component" value="Unassembled WGS sequence"/>
</dbReference>
<name>A7BDZ4_9ACTO</name>
<reference evidence="2" key="2">
    <citation type="submission" date="2015-05" db="EMBL/GenBank/DDBJ databases">
        <title>Draft genome sequence of Actinomyces odontolyticus (ATCC 17982).</title>
        <authorList>
            <person name="Sudarsanam P."/>
            <person name="Ley R."/>
            <person name="Guruge J."/>
            <person name="Turnbaugh P.J."/>
            <person name="Mahowald M."/>
            <person name="Liep D."/>
            <person name="Gordon J."/>
        </authorList>
    </citation>
    <scope>NUCLEOTIDE SEQUENCE</scope>
    <source>
        <strain evidence="2">ATCC 17982</strain>
    </source>
</reference>
<accession>A7BDZ4</accession>
<evidence type="ECO:0000313" key="3">
    <source>
        <dbReference type="Proteomes" id="UP000003553"/>
    </source>
</evidence>
<comment type="caution">
    <text evidence="2">The sequence shown here is derived from an EMBL/GenBank/DDBJ whole genome shotgun (WGS) entry which is preliminary data.</text>
</comment>
<keyword evidence="3" id="KW-1185">Reference proteome</keyword>